<keyword evidence="6" id="KW-0119">Carbohydrate metabolism</keyword>
<evidence type="ECO:0000256" key="4">
    <source>
        <dbReference type="ARBA" id="ARBA00022801"/>
    </source>
</evidence>
<dbReference type="InterPro" id="IPR033132">
    <property type="entry name" value="GH_1_N_CS"/>
</dbReference>
<evidence type="ECO:0000313" key="11">
    <source>
        <dbReference type="Proteomes" id="UP001212421"/>
    </source>
</evidence>
<keyword evidence="7 9" id="KW-0326">Glycosidase</keyword>
<dbReference type="RefSeq" id="WP_281535953.1">
    <property type="nucleotide sequence ID" value="NZ_CP075584.1"/>
</dbReference>
<protein>
    <recommendedName>
        <fullName evidence="3 9">Beta-glucosidase</fullName>
        <ecNumber evidence="3 9">3.2.1.21</ecNumber>
    </recommendedName>
</protein>
<dbReference type="NCBIfam" id="TIGR03356">
    <property type="entry name" value="BGL"/>
    <property type="match status" value="1"/>
</dbReference>
<comment type="similarity">
    <text evidence="2 9">Belongs to the glycosyl hydrolase 1 family.</text>
</comment>
<dbReference type="GO" id="GO:0004565">
    <property type="term" value="F:beta-galactosidase activity"/>
    <property type="evidence" value="ECO:0007669"/>
    <property type="project" value="UniProtKB-EC"/>
</dbReference>
<reference evidence="10 11" key="1">
    <citation type="submission" date="2021-05" db="EMBL/GenBank/DDBJ databases">
        <authorList>
            <person name="Kumar R."/>
            <person name="Kumar A."/>
            <person name="Mukhia S."/>
        </authorList>
    </citation>
    <scope>NUCLEOTIDE SEQUENCE [LARGE SCALE GENOMIC DNA]</scope>
    <source>
        <strain evidence="10 11">ERMR7:08</strain>
    </source>
</reference>
<dbReference type="PRINTS" id="PR00131">
    <property type="entry name" value="GLHYDRLASE1"/>
</dbReference>
<dbReference type="SUPFAM" id="SSF51445">
    <property type="entry name" value="(Trans)glycosidases"/>
    <property type="match status" value="1"/>
</dbReference>
<comment type="catalytic activity">
    <reaction evidence="1 9">
        <text>Hydrolysis of terminal, non-reducing beta-D-glucosyl residues with release of beta-D-glucose.</text>
        <dbReference type="EC" id="3.2.1.21"/>
    </reaction>
</comment>
<dbReference type="InterPro" id="IPR001360">
    <property type="entry name" value="Glyco_hydro_1"/>
</dbReference>
<evidence type="ECO:0000256" key="8">
    <source>
        <dbReference type="ARBA" id="ARBA00023326"/>
    </source>
</evidence>
<gene>
    <name evidence="10" type="ORF">KIV56_08575</name>
</gene>
<keyword evidence="11" id="KW-1185">Reference proteome</keyword>
<dbReference type="InterPro" id="IPR017736">
    <property type="entry name" value="Glyco_hydro_1_beta-glucosidase"/>
</dbReference>
<dbReference type="EMBL" id="CP075584">
    <property type="protein sequence ID" value="WBM81228.1"/>
    <property type="molecule type" value="Genomic_DNA"/>
</dbReference>
<evidence type="ECO:0000256" key="5">
    <source>
        <dbReference type="ARBA" id="ARBA00023001"/>
    </source>
</evidence>
<keyword evidence="8" id="KW-0624">Polysaccharide degradation</keyword>
<dbReference type="PROSITE" id="PS00653">
    <property type="entry name" value="GLYCOSYL_HYDROL_F1_2"/>
    <property type="match status" value="1"/>
</dbReference>
<dbReference type="Pfam" id="PF00232">
    <property type="entry name" value="Glyco_hydro_1"/>
    <property type="match status" value="1"/>
</dbReference>
<accession>A0ABY7NFC3</accession>
<evidence type="ECO:0000256" key="7">
    <source>
        <dbReference type="ARBA" id="ARBA00023295"/>
    </source>
</evidence>
<dbReference type="EC" id="3.2.1.21" evidence="3 9"/>
<sequence length="481" mass="53009">MTDSRQGNPDYRDSGLQFPDGFIFGSATAAYQIEGAADEDGRGPSIWDTFSHTPGAVLDGDTGDKASDHYHHLEEDLDLMQRLGLHAYRFSISWSRIQPTGRGPVNEKGLAFYERLVDGLLERGIRPIATLYHWDLPQALEDEGGWTNRETAYAFAEYARIMGAALGDRIDTWTTLNEPWCSAYLGYGSGAHAPGRTDGAEALTAVHHLNLAHGLAITELRKVVTNDPDFSITLNLHVVRGEGAGGPEAVRQIDGLGNRVFLGPLLKGEYPADVLADTAAITDWSFVRPGDTEIIHQPIDVLGVNYYSTNLVRLWDGETPRQNADGHKDAAGSPWPGADRVEFVQQAGPYTDMGWNIEPAGLEELLVSLSEEFPDQPLMITENGAAFPDTLVQEADGPAVHDPLRTDYLQRHFTAAHRALARGVDLRGYQVWSFMDNFEWAYGYSKRFGIVYVDYDTEVRTPKDSALWYAKLVATGIIPAA</sequence>
<dbReference type="Proteomes" id="UP001212421">
    <property type="component" value="Chromosome"/>
</dbReference>
<dbReference type="InterPro" id="IPR017853">
    <property type="entry name" value="GH"/>
</dbReference>
<evidence type="ECO:0000313" key="10">
    <source>
        <dbReference type="EMBL" id="WBM81228.1"/>
    </source>
</evidence>
<dbReference type="PANTHER" id="PTHR10353">
    <property type="entry name" value="GLYCOSYL HYDROLASE"/>
    <property type="match status" value="1"/>
</dbReference>
<evidence type="ECO:0000256" key="1">
    <source>
        <dbReference type="ARBA" id="ARBA00000448"/>
    </source>
</evidence>
<evidence type="ECO:0000256" key="3">
    <source>
        <dbReference type="ARBA" id="ARBA00012744"/>
    </source>
</evidence>
<keyword evidence="5" id="KW-0136">Cellulose degradation</keyword>
<evidence type="ECO:0000256" key="6">
    <source>
        <dbReference type="ARBA" id="ARBA00023277"/>
    </source>
</evidence>
<evidence type="ECO:0000256" key="2">
    <source>
        <dbReference type="ARBA" id="ARBA00010838"/>
    </source>
</evidence>
<keyword evidence="4 9" id="KW-0378">Hydrolase</keyword>
<name>A0ABY7NFC3_9MICO</name>
<organism evidence="10 11">
    <name type="scientific">Cryobacterium breve</name>
    <dbReference type="NCBI Taxonomy" id="1259258"/>
    <lineage>
        <taxon>Bacteria</taxon>
        <taxon>Bacillati</taxon>
        <taxon>Actinomycetota</taxon>
        <taxon>Actinomycetes</taxon>
        <taxon>Micrococcales</taxon>
        <taxon>Microbacteriaceae</taxon>
        <taxon>Cryobacterium</taxon>
    </lineage>
</organism>
<proteinExistence type="inferred from homology"/>
<dbReference type="Gene3D" id="3.20.20.80">
    <property type="entry name" value="Glycosidases"/>
    <property type="match status" value="1"/>
</dbReference>
<evidence type="ECO:0000256" key="9">
    <source>
        <dbReference type="RuleBase" id="RU361175"/>
    </source>
</evidence>
<dbReference type="PANTHER" id="PTHR10353:SF36">
    <property type="entry name" value="LP05116P"/>
    <property type="match status" value="1"/>
</dbReference>